<accession>A0ABN6Y2Z7</accession>
<name>A0ABN6Y2Z7_9MICO</name>
<evidence type="ECO:0000313" key="2">
    <source>
        <dbReference type="EMBL" id="BDZ50373.1"/>
    </source>
</evidence>
<feature type="region of interest" description="Disordered" evidence="1">
    <location>
        <begin position="35"/>
        <end position="58"/>
    </location>
</feature>
<dbReference type="Proteomes" id="UP001321486">
    <property type="component" value="Chromosome"/>
</dbReference>
<keyword evidence="3" id="KW-1185">Reference proteome</keyword>
<sequence>MQHMTFSKHTAIATGLTLLLGGSGSIHFARPQTFDPIVPRSLPGSPAPGPISPARPKW</sequence>
<reference evidence="3" key="1">
    <citation type="journal article" date="2019" name="Int. J. Syst. Evol. Microbiol.">
        <title>The Global Catalogue of Microorganisms (GCM) 10K type strain sequencing project: providing services to taxonomists for standard genome sequencing and annotation.</title>
        <authorList>
            <consortium name="The Broad Institute Genomics Platform"/>
            <consortium name="The Broad Institute Genome Sequencing Center for Infectious Disease"/>
            <person name="Wu L."/>
            <person name="Ma J."/>
        </authorList>
    </citation>
    <scope>NUCLEOTIDE SEQUENCE [LARGE SCALE GENOMIC DNA]</scope>
    <source>
        <strain evidence="3">NBRC 108728</strain>
    </source>
</reference>
<proteinExistence type="predicted"/>
<evidence type="ECO:0000313" key="3">
    <source>
        <dbReference type="Proteomes" id="UP001321486"/>
    </source>
</evidence>
<protein>
    <submittedName>
        <fullName evidence="2">Uncharacterized protein</fullName>
    </submittedName>
</protein>
<organism evidence="2 3">
    <name type="scientific">Frondihabitans sucicola</name>
    <dbReference type="NCBI Taxonomy" id="1268041"/>
    <lineage>
        <taxon>Bacteria</taxon>
        <taxon>Bacillati</taxon>
        <taxon>Actinomycetota</taxon>
        <taxon>Actinomycetes</taxon>
        <taxon>Micrococcales</taxon>
        <taxon>Microbacteriaceae</taxon>
        <taxon>Frondihabitans</taxon>
    </lineage>
</organism>
<dbReference type="EMBL" id="AP027732">
    <property type="protein sequence ID" value="BDZ50373.1"/>
    <property type="molecule type" value="Genomic_DNA"/>
</dbReference>
<feature type="compositionally biased region" description="Pro residues" evidence="1">
    <location>
        <begin position="45"/>
        <end position="58"/>
    </location>
</feature>
<gene>
    <name evidence="2" type="ORF">GCM10025867_26140</name>
</gene>
<evidence type="ECO:0000256" key="1">
    <source>
        <dbReference type="SAM" id="MobiDB-lite"/>
    </source>
</evidence>